<evidence type="ECO:0000256" key="9">
    <source>
        <dbReference type="ARBA" id="ARBA00023128"/>
    </source>
</evidence>
<dbReference type="EC" id="1.14.15.45" evidence="11"/>
<evidence type="ECO:0000256" key="1">
    <source>
        <dbReference type="ARBA" id="ARBA00001974"/>
    </source>
</evidence>
<comment type="cofactor">
    <cofactor evidence="1 11">
        <name>FAD</name>
        <dbReference type="ChEBI" id="CHEBI:57692"/>
    </cofactor>
</comment>
<dbReference type="NCBIfam" id="TIGR01988">
    <property type="entry name" value="Ubi-OHases"/>
    <property type="match status" value="1"/>
</dbReference>
<dbReference type="Gene3D" id="3.50.50.60">
    <property type="entry name" value="FAD/NAD(P)-binding domain"/>
    <property type="match status" value="2"/>
</dbReference>
<comment type="similarity">
    <text evidence="2 11">Belongs to the UbiH/COQ6 family.</text>
</comment>
<dbReference type="SUPFAM" id="SSF51905">
    <property type="entry name" value="FAD/NAD(P)-binding domain"/>
    <property type="match status" value="1"/>
</dbReference>
<dbReference type="InterPro" id="IPR018168">
    <property type="entry name" value="Ubi_Hdrlase_CS"/>
</dbReference>
<keyword evidence="8 11" id="KW-0503">Monooxygenase</keyword>
<evidence type="ECO:0000256" key="5">
    <source>
        <dbReference type="ARBA" id="ARBA00022792"/>
    </source>
</evidence>
<evidence type="ECO:0000256" key="8">
    <source>
        <dbReference type="ARBA" id="ARBA00023033"/>
    </source>
</evidence>
<evidence type="ECO:0000256" key="10">
    <source>
        <dbReference type="ARBA" id="ARBA00023136"/>
    </source>
</evidence>
<evidence type="ECO:0000256" key="6">
    <source>
        <dbReference type="ARBA" id="ARBA00022827"/>
    </source>
</evidence>
<keyword evidence="7 11" id="KW-0560">Oxidoreductase</keyword>
<feature type="domain" description="FAD-binding" evidence="12">
    <location>
        <begin position="388"/>
        <end position="467"/>
    </location>
</feature>
<evidence type="ECO:0000256" key="7">
    <source>
        <dbReference type="ARBA" id="ARBA00023002"/>
    </source>
</evidence>
<dbReference type="InterPro" id="IPR010971">
    <property type="entry name" value="UbiH/COQ6"/>
</dbReference>
<keyword evidence="14" id="KW-1185">Reference proteome</keyword>
<proteinExistence type="inferred from homology"/>
<dbReference type="EMBL" id="KN817522">
    <property type="protein sequence ID" value="KJA28103.1"/>
    <property type="molecule type" value="Genomic_DNA"/>
</dbReference>
<keyword evidence="6 11" id="KW-0274">FAD</keyword>
<dbReference type="PANTHER" id="PTHR43876:SF7">
    <property type="entry name" value="UBIQUINONE BIOSYNTHESIS MONOOXYGENASE COQ6, MITOCHONDRIAL"/>
    <property type="match status" value="1"/>
</dbReference>
<dbReference type="GO" id="GO:0031314">
    <property type="term" value="C:extrinsic component of mitochondrial inner membrane"/>
    <property type="evidence" value="ECO:0007669"/>
    <property type="project" value="UniProtKB-UniRule"/>
</dbReference>
<keyword evidence="4 11" id="KW-0831">Ubiquinone biosynthesis</keyword>
<dbReference type="GO" id="GO:0106364">
    <property type="term" value="F:4-hydroxy-3-all-trans-polyprenylbenzoate oxygenase activity"/>
    <property type="evidence" value="ECO:0007669"/>
    <property type="project" value="UniProtKB-EC"/>
</dbReference>
<dbReference type="InterPro" id="IPR036188">
    <property type="entry name" value="FAD/NAD-bd_sf"/>
</dbReference>
<dbReference type="InterPro" id="IPR000689">
    <property type="entry name" value="UbQ_mOase_COQ6"/>
</dbReference>
<organism evidence="13 14">
    <name type="scientific">Hypholoma sublateritium (strain FD-334 SS-4)</name>
    <dbReference type="NCBI Taxonomy" id="945553"/>
    <lineage>
        <taxon>Eukaryota</taxon>
        <taxon>Fungi</taxon>
        <taxon>Dikarya</taxon>
        <taxon>Basidiomycota</taxon>
        <taxon>Agaricomycotina</taxon>
        <taxon>Agaricomycetes</taxon>
        <taxon>Agaricomycetidae</taxon>
        <taxon>Agaricales</taxon>
        <taxon>Agaricineae</taxon>
        <taxon>Strophariaceae</taxon>
        <taxon>Hypholoma</taxon>
    </lineage>
</organism>
<dbReference type="UniPathway" id="UPA00232"/>
<accession>A0A0D2MVV1</accession>
<keyword evidence="10 11" id="KW-0472">Membrane</keyword>
<dbReference type="PANTHER" id="PTHR43876">
    <property type="entry name" value="UBIQUINONE BIOSYNTHESIS MONOOXYGENASE COQ6, MITOCHONDRIAL"/>
    <property type="match status" value="1"/>
</dbReference>
<feature type="domain" description="FAD-binding" evidence="12">
    <location>
        <begin position="39"/>
        <end position="277"/>
    </location>
</feature>
<dbReference type="Proteomes" id="UP000054270">
    <property type="component" value="Unassembled WGS sequence"/>
</dbReference>
<dbReference type="FunFam" id="3.50.50.60:FF:000021">
    <property type="entry name" value="Ubiquinone biosynthesis monooxygenase COQ6"/>
    <property type="match status" value="1"/>
</dbReference>
<dbReference type="GO" id="GO:0071949">
    <property type="term" value="F:FAD binding"/>
    <property type="evidence" value="ECO:0007669"/>
    <property type="project" value="InterPro"/>
</dbReference>
<gene>
    <name evidence="11" type="primary">COQ6</name>
    <name evidence="13" type="ORF">HYPSUDRAFT_156490</name>
</gene>
<dbReference type="PRINTS" id="PR00420">
    <property type="entry name" value="RNGMNOXGNASE"/>
</dbReference>
<dbReference type="EC" id="1.14.15.46" evidence="11"/>
<dbReference type="GO" id="GO:0016712">
    <property type="term" value="F:oxidoreductase activity, acting on paired donors, with incorporation or reduction of molecular oxygen, reduced flavin or flavoprotein as one donor, and incorporation of one atom of oxygen"/>
    <property type="evidence" value="ECO:0007669"/>
    <property type="project" value="UniProtKB-UniRule"/>
</dbReference>
<keyword evidence="5 11" id="KW-0999">Mitochondrion inner membrane</keyword>
<comment type="pathway">
    <text evidence="11">Cofactor biosynthesis; ubiquinone biosynthesis.</text>
</comment>
<comment type="function">
    <text evidence="11">FAD-dependent monooxygenase required for two non-consecutive steps during ubiquinone biosynthesis. Required for the C5-ring hydroxylation during ubiquinone biosynthesis by catalyzing the hydroxylation of 4-hydroxy-3-(all-trans-polyprenyl)benzoic acid to 3,4-dihydroxy-5-(all-trans-polyprenyl)benzoic acid. Also acts downstream of coq4, for the C1-hydroxylation during ubiquinone biosynthesis by catalyzing the hydroxylation of 2-methoxy-6-(all-trans-polyprenyl)phenol to 2-methoxy-6-(all-trans-polyprenyl)benzene-1,4-diol. The electrons required for the hydroxylation reaction are funneled indirectly to coq6 from NADPH via a ferredoxin/ferredoxin reductase system.</text>
</comment>
<name>A0A0D2MVV1_HYPSF</name>
<comment type="subcellular location">
    <subcellularLocation>
        <location evidence="11">Mitochondrion inner membrane</location>
        <topology evidence="11">Peripheral membrane protein</topology>
        <orientation evidence="11">Matrix side</orientation>
    </subcellularLocation>
</comment>
<comment type="catalytic activity">
    <reaction evidence="11">
        <text>a 2-methoxy-6-(all-trans-polyprenyl)phenol + 2 reduced [2Fe-2S]-[ferredoxin] + O2 + 2 H(+) = a 2-methoxy-6-(all-trans-polyprenyl)benzene-1,4-diol + 2 oxidized [2Fe-2S]-[ferredoxin] + H2O</text>
        <dbReference type="Rhea" id="RHEA:81183"/>
        <dbReference type="Rhea" id="RHEA-COMP:9551"/>
        <dbReference type="Rhea" id="RHEA-COMP:10000"/>
        <dbReference type="Rhea" id="RHEA-COMP:10001"/>
        <dbReference type="Rhea" id="RHEA-COMP:10858"/>
        <dbReference type="ChEBI" id="CHEBI:15377"/>
        <dbReference type="ChEBI" id="CHEBI:15378"/>
        <dbReference type="ChEBI" id="CHEBI:15379"/>
        <dbReference type="ChEBI" id="CHEBI:33737"/>
        <dbReference type="ChEBI" id="CHEBI:33738"/>
        <dbReference type="ChEBI" id="CHEBI:62731"/>
        <dbReference type="ChEBI" id="CHEBI:84166"/>
        <dbReference type="EC" id="1.14.15.46"/>
    </reaction>
</comment>
<dbReference type="Pfam" id="PF01494">
    <property type="entry name" value="FAD_binding_3"/>
    <property type="match status" value="2"/>
</dbReference>
<keyword evidence="9 11" id="KW-0496">Mitochondrion</keyword>
<dbReference type="GO" id="GO:0120538">
    <property type="term" value="F:2-methoxy-6-polyprenolphenol 4-hydroxylase activity"/>
    <property type="evidence" value="ECO:0007669"/>
    <property type="project" value="UniProtKB-EC"/>
</dbReference>
<reference evidence="14" key="1">
    <citation type="submission" date="2014-04" db="EMBL/GenBank/DDBJ databases">
        <title>Evolutionary Origins and Diversification of the Mycorrhizal Mutualists.</title>
        <authorList>
            <consortium name="DOE Joint Genome Institute"/>
            <consortium name="Mycorrhizal Genomics Consortium"/>
            <person name="Kohler A."/>
            <person name="Kuo A."/>
            <person name="Nagy L.G."/>
            <person name="Floudas D."/>
            <person name="Copeland A."/>
            <person name="Barry K.W."/>
            <person name="Cichocki N."/>
            <person name="Veneault-Fourrey C."/>
            <person name="LaButti K."/>
            <person name="Lindquist E.A."/>
            <person name="Lipzen A."/>
            <person name="Lundell T."/>
            <person name="Morin E."/>
            <person name="Murat C."/>
            <person name="Riley R."/>
            <person name="Ohm R."/>
            <person name="Sun H."/>
            <person name="Tunlid A."/>
            <person name="Henrissat B."/>
            <person name="Grigoriev I.V."/>
            <person name="Hibbett D.S."/>
            <person name="Martin F."/>
        </authorList>
    </citation>
    <scope>NUCLEOTIDE SEQUENCE [LARGE SCALE GENOMIC DNA]</scope>
    <source>
        <strain evidence="14">FD-334 SS-4</strain>
    </source>
</reference>
<dbReference type="AlphaFoldDB" id="A0A0D2MVV1"/>
<dbReference type="PROSITE" id="PS01304">
    <property type="entry name" value="UBIH"/>
    <property type="match status" value="1"/>
</dbReference>
<dbReference type="OMA" id="VKQMQVW"/>
<evidence type="ECO:0000313" key="14">
    <source>
        <dbReference type="Proteomes" id="UP000054270"/>
    </source>
</evidence>
<evidence type="ECO:0000259" key="12">
    <source>
        <dbReference type="Pfam" id="PF01494"/>
    </source>
</evidence>
<dbReference type="HAMAP" id="MF_03193">
    <property type="entry name" value="COQ6_monooxygenase"/>
    <property type="match status" value="1"/>
</dbReference>
<evidence type="ECO:0000256" key="4">
    <source>
        <dbReference type="ARBA" id="ARBA00022688"/>
    </source>
</evidence>
<evidence type="ECO:0000256" key="2">
    <source>
        <dbReference type="ARBA" id="ARBA00005349"/>
    </source>
</evidence>
<sequence>MAVTSTRAGRAGLNLFKYSPHPSKTRAYSTGLNTEILESDVVIVGGGPAGLALASALGSSSHVRKNIRVTLIEGGDLSKIEAWQPTPNMFSNRVVSLTNASQRFLRDTGAWNYIETSRTCGVEQLQVWDGISDARIEFSAAELVQQQASVPEMSRLIENFNLQRGLLRHLGSIPEVRILQRTKVVAIDQDSEARGGWPLIHLDNSQSIRARLLVGADGFNSPVRSFAKIPSFGWAYDAQAIVATMNHHPRGAYESPNTTAYQRFLPTGPIAFLPLSPTTSSLVWSTKPFLAAALLACHSDVLVNMVNAAFRLPDVSMKYLHQLILDRHSSGSSVTPEEIQEEINWREQAHGIDPHSAYISAVVKTDRVGIPPADSEAVPPLVTDIQAKSAASFPLRFSHAESYIGEGPGARTALVGDAAHTVHPLAGQGLNLGLYDVECLARCIKDSLLTGGDIGSYTALLPYTQERYLANHTLMSAFDKLHKIYSTDSQPIVWARSVGVEVLNELDSVKAAIMMTAGAKTTRSSSSGSTAWNIAGSAVETMASTVHTAGAIGGAIGNALGSALKNFSRRTS</sequence>
<comment type="catalytic activity">
    <reaction evidence="11">
        <text>a 4-hydroxy-3-(all-trans-polyprenyl)benzoate + 2 reduced [2Fe-2S]-[ferredoxin] + O2 + 2 H(+) = a 3,4-dihydroxy-5-(all-trans-polyprenyl)benzoate + 2 oxidized [2Fe-2S]-[ferredoxin] + H2O</text>
        <dbReference type="Rhea" id="RHEA:81195"/>
        <dbReference type="Rhea" id="RHEA-COMP:9514"/>
        <dbReference type="Rhea" id="RHEA-COMP:10000"/>
        <dbReference type="Rhea" id="RHEA-COMP:10001"/>
        <dbReference type="Rhea" id="RHEA-COMP:10930"/>
        <dbReference type="ChEBI" id="CHEBI:15377"/>
        <dbReference type="ChEBI" id="CHEBI:15378"/>
        <dbReference type="ChEBI" id="CHEBI:15379"/>
        <dbReference type="ChEBI" id="CHEBI:33737"/>
        <dbReference type="ChEBI" id="CHEBI:33738"/>
        <dbReference type="ChEBI" id="CHEBI:64694"/>
        <dbReference type="ChEBI" id="CHEBI:78396"/>
        <dbReference type="EC" id="1.14.15.45"/>
    </reaction>
</comment>
<comment type="subunit">
    <text evidence="11">Component of a multi-subunit COQ enzyme complex, composed of at least COQ3, COQ4, COQ5, COQ6, COQ7 and COQ9.</text>
</comment>
<dbReference type="InterPro" id="IPR051205">
    <property type="entry name" value="UbiH/COQ6_monooxygenase"/>
</dbReference>
<evidence type="ECO:0000313" key="13">
    <source>
        <dbReference type="EMBL" id="KJA28103.1"/>
    </source>
</evidence>
<dbReference type="OrthoDB" id="683240at2759"/>
<keyword evidence="3 11" id="KW-0285">Flavoprotein</keyword>
<protein>
    <recommendedName>
        <fullName evidence="11">Ubiquinone biosynthesis monooxygenase COQ6, mitochondrial</fullName>
        <ecNumber evidence="11">1.14.15.45</ecNumber>
    </recommendedName>
    <alternativeName>
        <fullName evidence="11">2-methoxy-6-polyprenolphenol 4-hydroxylase</fullName>
        <ecNumber evidence="11">1.14.15.46</ecNumber>
    </alternativeName>
</protein>
<dbReference type="STRING" id="945553.A0A0D2MVV1"/>
<evidence type="ECO:0000256" key="3">
    <source>
        <dbReference type="ARBA" id="ARBA00022630"/>
    </source>
</evidence>
<dbReference type="InterPro" id="IPR002938">
    <property type="entry name" value="FAD-bd"/>
</dbReference>
<evidence type="ECO:0000256" key="11">
    <source>
        <dbReference type="HAMAP-Rule" id="MF_03193"/>
    </source>
</evidence>